<evidence type="ECO:0000313" key="5">
    <source>
        <dbReference type="EMBL" id="TWJ19533.1"/>
    </source>
</evidence>
<feature type="domain" description="Leucine-binding protein" evidence="4">
    <location>
        <begin position="35"/>
        <end position="371"/>
    </location>
</feature>
<evidence type="ECO:0000256" key="2">
    <source>
        <dbReference type="ARBA" id="ARBA00022729"/>
    </source>
</evidence>
<evidence type="ECO:0000256" key="1">
    <source>
        <dbReference type="ARBA" id="ARBA00010062"/>
    </source>
</evidence>
<feature type="chain" id="PRO_5021887710" evidence="3">
    <location>
        <begin position="25"/>
        <end position="408"/>
    </location>
</feature>
<name>A0A562VNG5_9BACT</name>
<proteinExistence type="inferred from homology"/>
<accession>A0A562VNG5</accession>
<evidence type="ECO:0000259" key="4">
    <source>
        <dbReference type="Pfam" id="PF13458"/>
    </source>
</evidence>
<protein>
    <submittedName>
        <fullName evidence="5">Amino acid/amide ABC transporter substrate-binding protein (HAAT family)</fullName>
    </submittedName>
</protein>
<evidence type="ECO:0000256" key="3">
    <source>
        <dbReference type="SAM" id="SignalP"/>
    </source>
</evidence>
<keyword evidence="6" id="KW-1185">Reference proteome</keyword>
<dbReference type="AlphaFoldDB" id="A0A562VNG5"/>
<dbReference type="Gene3D" id="3.40.50.2300">
    <property type="match status" value="2"/>
</dbReference>
<dbReference type="SUPFAM" id="SSF53822">
    <property type="entry name" value="Periplasmic binding protein-like I"/>
    <property type="match status" value="1"/>
</dbReference>
<organism evidence="5 6">
    <name type="scientific">Geobacter argillaceus</name>
    <dbReference type="NCBI Taxonomy" id="345631"/>
    <lineage>
        <taxon>Bacteria</taxon>
        <taxon>Pseudomonadati</taxon>
        <taxon>Thermodesulfobacteriota</taxon>
        <taxon>Desulfuromonadia</taxon>
        <taxon>Geobacterales</taxon>
        <taxon>Geobacteraceae</taxon>
        <taxon>Geobacter</taxon>
    </lineage>
</organism>
<keyword evidence="2 3" id="KW-0732">Signal</keyword>
<dbReference type="InterPro" id="IPR051010">
    <property type="entry name" value="BCAA_transport"/>
</dbReference>
<comment type="caution">
    <text evidence="5">The sequence shown here is derived from an EMBL/GenBank/DDBJ whole genome shotgun (WGS) entry which is preliminary data.</text>
</comment>
<dbReference type="CDD" id="cd06327">
    <property type="entry name" value="PBP1_SBP-like"/>
    <property type="match status" value="1"/>
</dbReference>
<dbReference type="PANTHER" id="PTHR30483:SF6">
    <property type="entry name" value="PERIPLASMIC BINDING PROTEIN OF ABC TRANSPORTER FOR NATURAL AMINO ACIDS"/>
    <property type="match status" value="1"/>
</dbReference>
<dbReference type="Proteomes" id="UP000319449">
    <property type="component" value="Unassembled WGS sequence"/>
</dbReference>
<sequence>MNVMLRKALAGMLIGVLASAPALAAPAKGISDNVVKIGVLTDMSGVYSAIGGKGTLTAVEMAVADFGGKVLGKPIQVISADHQNKADIASTKAREWFDTGKVDMVTGLLNSACALAVQKIGADKKRITMNTGAGSTDLTNKDCTPYGIHYAYDNYALANVAGSAIVSHGGKSWYFITADYAFGHSLEKNTSNFVQKLGGKVVGSVRHPLSTADFSSYLLQAQSSGAKVIGLANAGGDFTNAVKQAREFGIVQKGQIIAGMLVFDTDVKSLGLNTAQGMQFASGFYWDRDKATRDWSKRFYAKHKAMPTMDQAGAYSATMNYLKAIKAAGTDDPDAVMAKLRSMNISDFFAVNGKIRADGRMVHDMYLMEVKKPSESKGEWDILKIVKTVPGDQAFMPLSESVCSQVKK</sequence>
<evidence type="ECO:0000313" key="6">
    <source>
        <dbReference type="Proteomes" id="UP000319449"/>
    </source>
</evidence>
<dbReference type="EMBL" id="VLLN01000008">
    <property type="protein sequence ID" value="TWJ19533.1"/>
    <property type="molecule type" value="Genomic_DNA"/>
</dbReference>
<dbReference type="InterPro" id="IPR028082">
    <property type="entry name" value="Peripla_BP_I"/>
</dbReference>
<feature type="signal peptide" evidence="3">
    <location>
        <begin position="1"/>
        <end position="24"/>
    </location>
</feature>
<comment type="similarity">
    <text evidence="1">Belongs to the leucine-binding protein family.</text>
</comment>
<gene>
    <name evidence="5" type="ORF">JN12_01650</name>
</gene>
<dbReference type="Pfam" id="PF13458">
    <property type="entry name" value="Peripla_BP_6"/>
    <property type="match status" value="1"/>
</dbReference>
<dbReference type="InterPro" id="IPR028081">
    <property type="entry name" value="Leu-bd"/>
</dbReference>
<reference evidence="5 6" key="1">
    <citation type="submission" date="2019-07" db="EMBL/GenBank/DDBJ databases">
        <title>Genomic Encyclopedia of Archaeal and Bacterial Type Strains, Phase II (KMG-II): from individual species to whole genera.</title>
        <authorList>
            <person name="Goeker M."/>
        </authorList>
    </citation>
    <scope>NUCLEOTIDE SEQUENCE [LARGE SCALE GENOMIC DNA]</scope>
    <source>
        <strain evidence="5 6">ATCC BAA-1139</strain>
    </source>
</reference>
<dbReference type="PANTHER" id="PTHR30483">
    <property type="entry name" value="LEUCINE-SPECIFIC-BINDING PROTEIN"/>
    <property type="match status" value="1"/>
</dbReference>